<evidence type="ECO:0000313" key="2">
    <source>
        <dbReference type="Proteomes" id="UP000707731"/>
    </source>
</evidence>
<dbReference type="Proteomes" id="UP000707731">
    <property type="component" value="Unassembled WGS sequence"/>
</dbReference>
<organism evidence="1 2">
    <name type="scientific">Nocardia higoensis</name>
    <dbReference type="NCBI Taxonomy" id="228599"/>
    <lineage>
        <taxon>Bacteria</taxon>
        <taxon>Bacillati</taxon>
        <taxon>Actinomycetota</taxon>
        <taxon>Actinomycetes</taxon>
        <taxon>Mycobacteriales</taxon>
        <taxon>Nocardiaceae</taxon>
        <taxon>Nocardia</taxon>
    </lineage>
</organism>
<reference evidence="1 2" key="1">
    <citation type="submission" date="2020-10" db="EMBL/GenBank/DDBJ databases">
        <title>Identification of Nocardia species via Next-generation sequencing and recognition of intraspecies genetic diversity.</title>
        <authorList>
            <person name="Li P."/>
            <person name="Li P."/>
            <person name="Lu B."/>
        </authorList>
    </citation>
    <scope>NUCLEOTIDE SEQUENCE [LARGE SCALE GENOMIC DNA]</scope>
    <source>
        <strain evidence="1 2">BJ06-0143</strain>
    </source>
</reference>
<comment type="caution">
    <text evidence="1">The sequence shown here is derived from an EMBL/GenBank/DDBJ whole genome shotgun (WGS) entry which is preliminary data.</text>
</comment>
<dbReference type="EMBL" id="JADLQN010000010">
    <property type="protein sequence ID" value="MBF6358132.1"/>
    <property type="molecule type" value="Genomic_DNA"/>
</dbReference>
<keyword evidence="2" id="KW-1185">Reference proteome</keyword>
<protein>
    <submittedName>
        <fullName evidence="1">Uncharacterized protein</fullName>
    </submittedName>
</protein>
<sequence>MNSLYCSKCDVYLDDVTEFRCFRCGWKIRDVDNPYEYLDCADAIWEQQ</sequence>
<proteinExistence type="predicted"/>
<evidence type="ECO:0000313" key="1">
    <source>
        <dbReference type="EMBL" id="MBF6358132.1"/>
    </source>
</evidence>
<name>A0ABS0DI41_9NOCA</name>
<gene>
    <name evidence="1" type="ORF">IU449_26915</name>
</gene>
<accession>A0ABS0DI41</accession>
<dbReference type="RefSeq" id="WP_195004971.1">
    <property type="nucleotide sequence ID" value="NZ_JADLQN010000010.1"/>
</dbReference>